<organism evidence="1 2">
    <name type="scientific">Periplaneta americana</name>
    <name type="common">American cockroach</name>
    <name type="synonym">Blatta americana</name>
    <dbReference type="NCBI Taxonomy" id="6978"/>
    <lineage>
        <taxon>Eukaryota</taxon>
        <taxon>Metazoa</taxon>
        <taxon>Ecdysozoa</taxon>
        <taxon>Arthropoda</taxon>
        <taxon>Hexapoda</taxon>
        <taxon>Insecta</taxon>
        <taxon>Pterygota</taxon>
        <taxon>Neoptera</taxon>
        <taxon>Polyneoptera</taxon>
        <taxon>Dictyoptera</taxon>
        <taxon>Blattodea</taxon>
        <taxon>Blattoidea</taxon>
        <taxon>Blattidae</taxon>
        <taxon>Blattinae</taxon>
        <taxon>Periplaneta</taxon>
    </lineage>
</organism>
<evidence type="ECO:0008006" key="3">
    <source>
        <dbReference type="Google" id="ProtNLM"/>
    </source>
</evidence>
<comment type="caution">
    <text evidence="1">The sequence shown here is derived from an EMBL/GenBank/DDBJ whole genome shotgun (WGS) entry which is preliminary data.</text>
</comment>
<name>A0ABQ8T7A5_PERAM</name>
<keyword evidence="2" id="KW-1185">Reference proteome</keyword>
<protein>
    <recommendedName>
        <fullName evidence="3">Mos1 transposase HTH domain-containing protein</fullName>
    </recommendedName>
</protein>
<proteinExistence type="predicted"/>
<evidence type="ECO:0000313" key="2">
    <source>
        <dbReference type="Proteomes" id="UP001148838"/>
    </source>
</evidence>
<evidence type="ECO:0000313" key="1">
    <source>
        <dbReference type="EMBL" id="KAJ4442390.1"/>
    </source>
</evidence>
<dbReference type="Proteomes" id="UP001148838">
    <property type="component" value="Unassembled WGS sequence"/>
</dbReference>
<accession>A0ABQ8T7A5</accession>
<sequence>MYCSDTIQATAALADLSISQMDEKTERRVCVKFCFKTGKSALETHELIKTTSVFIWFNRFKDDHESKMTPSGRHSTSKINENMRKFAI</sequence>
<gene>
    <name evidence="1" type="ORF">ANN_03976</name>
</gene>
<dbReference type="EMBL" id="JAJSOF020000013">
    <property type="protein sequence ID" value="KAJ4442390.1"/>
    <property type="molecule type" value="Genomic_DNA"/>
</dbReference>
<reference evidence="1 2" key="1">
    <citation type="journal article" date="2022" name="Allergy">
        <title>Genome assembly and annotation of Periplaneta americana reveal a comprehensive cockroach allergen profile.</title>
        <authorList>
            <person name="Wang L."/>
            <person name="Xiong Q."/>
            <person name="Saelim N."/>
            <person name="Wang L."/>
            <person name="Nong W."/>
            <person name="Wan A.T."/>
            <person name="Shi M."/>
            <person name="Liu X."/>
            <person name="Cao Q."/>
            <person name="Hui J.H.L."/>
            <person name="Sookrung N."/>
            <person name="Leung T.F."/>
            <person name="Tungtrongchitr A."/>
            <person name="Tsui S.K.W."/>
        </authorList>
    </citation>
    <scope>NUCLEOTIDE SEQUENCE [LARGE SCALE GENOMIC DNA]</scope>
    <source>
        <strain evidence="1">PWHHKU_190912</strain>
    </source>
</reference>